<dbReference type="EMBL" id="JAUJYN010000012">
    <property type="protein sequence ID" value="KAK1259759.1"/>
    <property type="molecule type" value="Genomic_DNA"/>
</dbReference>
<gene>
    <name evidence="2" type="ORF">QJS04_geneDACA010158</name>
</gene>
<evidence type="ECO:0000313" key="2">
    <source>
        <dbReference type="EMBL" id="KAK1259759.1"/>
    </source>
</evidence>
<dbReference type="AlphaFoldDB" id="A0AAV9A6K1"/>
<feature type="compositionally biased region" description="Polar residues" evidence="1">
    <location>
        <begin position="43"/>
        <end position="57"/>
    </location>
</feature>
<feature type="region of interest" description="Disordered" evidence="1">
    <location>
        <begin position="1"/>
        <end position="80"/>
    </location>
</feature>
<reference evidence="2" key="2">
    <citation type="submission" date="2023-06" db="EMBL/GenBank/DDBJ databases">
        <authorList>
            <person name="Ma L."/>
            <person name="Liu K.-W."/>
            <person name="Li Z."/>
            <person name="Hsiao Y.-Y."/>
            <person name="Qi Y."/>
            <person name="Fu T."/>
            <person name="Tang G."/>
            <person name="Zhang D."/>
            <person name="Sun W.-H."/>
            <person name="Liu D.-K."/>
            <person name="Li Y."/>
            <person name="Chen G.-Z."/>
            <person name="Liu X.-D."/>
            <person name="Liao X.-Y."/>
            <person name="Jiang Y.-T."/>
            <person name="Yu X."/>
            <person name="Hao Y."/>
            <person name="Huang J."/>
            <person name="Zhao X.-W."/>
            <person name="Ke S."/>
            <person name="Chen Y.-Y."/>
            <person name="Wu W.-L."/>
            <person name="Hsu J.-L."/>
            <person name="Lin Y.-F."/>
            <person name="Huang M.-D."/>
            <person name="Li C.-Y."/>
            <person name="Huang L."/>
            <person name="Wang Z.-W."/>
            <person name="Zhao X."/>
            <person name="Zhong W.-Y."/>
            <person name="Peng D.-H."/>
            <person name="Ahmad S."/>
            <person name="Lan S."/>
            <person name="Zhang J.-S."/>
            <person name="Tsai W.-C."/>
            <person name="Van De Peer Y."/>
            <person name="Liu Z.-J."/>
        </authorList>
    </citation>
    <scope>NUCLEOTIDE SEQUENCE</scope>
    <source>
        <strain evidence="2">SCP</strain>
        <tissue evidence="2">Leaves</tissue>
    </source>
</reference>
<protein>
    <submittedName>
        <fullName evidence="2">Uncharacterized protein</fullName>
    </submittedName>
</protein>
<organism evidence="2 3">
    <name type="scientific">Acorus gramineus</name>
    <name type="common">Dwarf sweet flag</name>
    <dbReference type="NCBI Taxonomy" id="55184"/>
    <lineage>
        <taxon>Eukaryota</taxon>
        <taxon>Viridiplantae</taxon>
        <taxon>Streptophyta</taxon>
        <taxon>Embryophyta</taxon>
        <taxon>Tracheophyta</taxon>
        <taxon>Spermatophyta</taxon>
        <taxon>Magnoliopsida</taxon>
        <taxon>Liliopsida</taxon>
        <taxon>Acoraceae</taxon>
        <taxon>Acorus</taxon>
    </lineage>
</organism>
<reference evidence="2" key="1">
    <citation type="journal article" date="2023" name="Nat. Commun.">
        <title>Diploid and tetraploid genomes of Acorus and the evolution of monocots.</title>
        <authorList>
            <person name="Ma L."/>
            <person name="Liu K.W."/>
            <person name="Li Z."/>
            <person name="Hsiao Y.Y."/>
            <person name="Qi Y."/>
            <person name="Fu T."/>
            <person name="Tang G.D."/>
            <person name="Zhang D."/>
            <person name="Sun W.H."/>
            <person name="Liu D.K."/>
            <person name="Li Y."/>
            <person name="Chen G.Z."/>
            <person name="Liu X.D."/>
            <person name="Liao X.Y."/>
            <person name="Jiang Y.T."/>
            <person name="Yu X."/>
            <person name="Hao Y."/>
            <person name="Huang J."/>
            <person name="Zhao X.W."/>
            <person name="Ke S."/>
            <person name="Chen Y.Y."/>
            <person name="Wu W.L."/>
            <person name="Hsu J.L."/>
            <person name="Lin Y.F."/>
            <person name="Huang M.D."/>
            <person name="Li C.Y."/>
            <person name="Huang L."/>
            <person name="Wang Z.W."/>
            <person name="Zhao X."/>
            <person name="Zhong W.Y."/>
            <person name="Peng D.H."/>
            <person name="Ahmad S."/>
            <person name="Lan S."/>
            <person name="Zhang J.S."/>
            <person name="Tsai W.C."/>
            <person name="Van de Peer Y."/>
            <person name="Liu Z.J."/>
        </authorList>
    </citation>
    <scope>NUCLEOTIDE SEQUENCE</scope>
    <source>
        <strain evidence="2">SCP</strain>
    </source>
</reference>
<accession>A0AAV9A6K1</accession>
<feature type="compositionally biased region" description="Basic residues" evidence="1">
    <location>
        <begin position="17"/>
        <end position="26"/>
    </location>
</feature>
<dbReference type="Proteomes" id="UP001179952">
    <property type="component" value="Unassembled WGS sequence"/>
</dbReference>
<comment type="caution">
    <text evidence="2">The sequence shown here is derived from an EMBL/GenBank/DDBJ whole genome shotgun (WGS) entry which is preliminary data.</text>
</comment>
<sequence>MALKKSDTTPPMNARLMIRKRRRSASAKRPQPPTPSKGSPPQHNSVPNTVARSTTQILKAKAPVTSQEKKPSPGTPPQHN</sequence>
<proteinExistence type="predicted"/>
<name>A0AAV9A6K1_ACOGR</name>
<evidence type="ECO:0000313" key="3">
    <source>
        <dbReference type="Proteomes" id="UP001179952"/>
    </source>
</evidence>
<keyword evidence="3" id="KW-1185">Reference proteome</keyword>
<evidence type="ECO:0000256" key="1">
    <source>
        <dbReference type="SAM" id="MobiDB-lite"/>
    </source>
</evidence>